<dbReference type="AlphaFoldDB" id="A0A6C0LTP5"/>
<protein>
    <submittedName>
        <fullName evidence="1">Uncharacterized protein</fullName>
    </submittedName>
</protein>
<reference evidence="1" key="1">
    <citation type="journal article" date="2020" name="Nature">
        <title>Giant virus diversity and host interactions through global metagenomics.</title>
        <authorList>
            <person name="Schulz F."/>
            <person name="Roux S."/>
            <person name="Paez-Espino D."/>
            <person name="Jungbluth S."/>
            <person name="Walsh D.A."/>
            <person name="Denef V.J."/>
            <person name="McMahon K.D."/>
            <person name="Konstantinidis K.T."/>
            <person name="Eloe-Fadrosh E.A."/>
            <person name="Kyrpides N.C."/>
            <person name="Woyke T."/>
        </authorList>
    </citation>
    <scope>NUCLEOTIDE SEQUENCE</scope>
    <source>
        <strain evidence="1">GVMAG-S-1014582-52</strain>
    </source>
</reference>
<accession>A0A6C0LTP5</accession>
<sequence>MSNKIIYINTTDETNEIIKICSEYIKKILGACETMENFDLSNKSTSLLEDYETIKDLDCLKLIASSRDGIVWNIE</sequence>
<evidence type="ECO:0000313" key="1">
    <source>
        <dbReference type="EMBL" id="QHU33368.1"/>
    </source>
</evidence>
<organism evidence="1">
    <name type="scientific">viral metagenome</name>
    <dbReference type="NCBI Taxonomy" id="1070528"/>
    <lineage>
        <taxon>unclassified sequences</taxon>
        <taxon>metagenomes</taxon>
        <taxon>organismal metagenomes</taxon>
    </lineage>
</organism>
<dbReference type="EMBL" id="MN740556">
    <property type="protein sequence ID" value="QHU33368.1"/>
    <property type="molecule type" value="Genomic_DNA"/>
</dbReference>
<proteinExistence type="predicted"/>
<name>A0A6C0LTP5_9ZZZZ</name>